<reference evidence="1 2" key="2">
    <citation type="journal article" date="2022" name="Mol. Ecol. Resour.">
        <title>The genomes of chicory, endive, great burdock and yacon provide insights into Asteraceae paleo-polyploidization history and plant inulin production.</title>
        <authorList>
            <person name="Fan W."/>
            <person name="Wang S."/>
            <person name="Wang H."/>
            <person name="Wang A."/>
            <person name="Jiang F."/>
            <person name="Liu H."/>
            <person name="Zhao H."/>
            <person name="Xu D."/>
            <person name="Zhang Y."/>
        </authorList>
    </citation>
    <scope>NUCLEOTIDE SEQUENCE [LARGE SCALE GENOMIC DNA]</scope>
    <source>
        <strain evidence="2">cv. Yunnan</strain>
        <tissue evidence="1">Leaves</tissue>
    </source>
</reference>
<accession>A0ACB9FU74</accession>
<dbReference type="Proteomes" id="UP001056120">
    <property type="component" value="Linkage Group LG16"/>
</dbReference>
<keyword evidence="2" id="KW-1185">Reference proteome</keyword>
<organism evidence="1 2">
    <name type="scientific">Smallanthus sonchifolius</name>
    <dbReference type="NCBI Taxonomy" id="185202"/>
    <lineage>
        <taxon>Eukaryota</taxon>
        <taxon>Viridiplantae</taxon>
        <taxon>Streptophyta</taxon>
        <taxon>Embryophyta</taxon>
        <taxon>Tracheophyta</taxon>
        <taxon>Spermatophyta</taxon>
        <taxon>Magnoliopsida</taxon>
        <taxon>eudicotyledons</taxon>
        <taxon>Gunneridae</taxon>
        <taxon>Pentapetalae</taxon>
        <taxon>asterids</taxon>
        <taxon>campanulids</taxon>
        <taxon>Asterales</taxon>
        <taxon>Asteraceae</taxon>
        <taxon>Asteroideae</taxon>
        <taxon>Heliantheae alliance</taxon>
        <taxon>Millerieae</taxon>
        <taxon>Smallanthus</taxon>
    </lineage>
</organism>
<evidence type="ECO:0000313" key="1">
    <source>
        <dbReference type="EMBL" id="KAI3774376.1"/>
    </source>
</evidence>
<reference evidence="2" key="1">
    <citation type="journal article" date="2022" name="Mol. Ecol. Resour.">
        <title>The genomes of chicory, endive, great burdock and yacon provide insights into Asteraceae palaeo-polyploidization history and plant inulin production.</title>
        <authorList>
            <person name="Fan W."/>
            <person name="Wang S."/>
            <person name="Wang H."/>
            <person name="Wang A."/>
            <person name="Jiang F."/>
            <person name="Liu H."/>
            <person name="Zhao H."/>
            <person name="Xu D."/>
            <person name="Zhang Y."/>
        </authorList>
    </citation>
    <scope>NUCLEOTIDE SEQUENCE [LARGE SCALE GENOMIC DNA]</scope>
    <source>
        <strain evidence="2">cv. Yunnan</strain>
    </source>
</reference>
<proteinExistence type="predicted"/>
<name>A0ACB9FU74_9ASTR</name>
<dbReference type="EMBL" id="CM042033">
    <property type="protein sequence ID" value="KAI3774376.1"/>
    <property type="molecule type" value="Genomic_DNA"/>
</dbReference>
<evidence type="ECO:0000313" key="2">
    <source>
        <dbReference type="Proteomes" id="UP001056120"/>
    </source>
</evidence>
<protein>
    <submittedName>
        <fullName evidence="1">Uncharacterized protein</fullName>
    </submittedName>
</protein>
<gene>
    <name evidence="1" type="ORF">L1987_48929</name>
</gene>
<sequence length="112" mass="13078">MGFQEMMERCHNTGYKKLAAGKRPLLRKVNRRFKGFRLLMTRKLKWRSFWIAVMPSRKTLKMYSDMLNQMKVDGAYPSIIFSCQWGLPVLSHPTSSCRNPNVSFYAKPSILA</sequence>
<comment type="caution">
    <text evidence="1">The sequence shown here is derived from an EMBL/GenBank/DDBJ whole genome shotgun (WGS) entry which is preliminary data.</text>
</comment>